<accession>A0A1G9UGN0</accession>
<protein>
    <recommendedName>
        <fullName evidence="4">Type IV pilus assembly protein PilN</fullName>
    </recommendedName>
</protein>
<keyword evidence="1" id="KW-0812">Transmembrane</keyword>
<keyword evidence="1" id="KW-0472">Membrane</keyword>
<proteinExistence type="predicted"/>
<evidence type="ECO:0000256" key="1">
    <source>
        <dbReference type="SAM" id="Phobius"/>
    </source>
</evidence>
<dbReference type="Proteomes" id="UP000199309">
    <property type="component" value="Unassembled WGS sequence"/>
</dbReference>
<reference evidence="2 3" key="1">
    <citation type="submission" date="2016-10" db="EMBL/GenBank/DDBJ databases">
        <authorList>
            <person name="de Groot N.N."/>
        </authorList>
    </citation>
    <scope>NUCLEOTIDE SEQUENCE [LARGE SCALE GENOMIC DNA]</scope>
    <source>
        <strain evidence="2 3">DSM 16981</strain>
    </source>
</reference>
<name>A0A1G9UGN0_9FIRM</name>
<gene>
    <name evidence="2" type="ORF">SAMN05660299_01181</name>
</gene>
<sequence>MHFNLLPQEERCCRWKQIKYNAFFLIISMMAMSAFCFAIVGTIFSAQVDRQKMYYTDQLQPVQTWIIQNNQVCEQITREASGIQKNNAAISSWPAVLVCLADTKPNDVEVRSLQIRQKKVCVNAVTLQVPQVQGWQKKLQKTALFTTVSVTRINHQEPKSIAFDLEMEIADAALKSENNKT</sequence>
<keyword evidence="3" id="KW-1185">Reference proteome</keyword>
<evidence type="ECO:0000313" key="2">
    <source>
        <dbReference type="EMBL" id="SDM59097.1"/>
    </source>
</evidence>
<feature type="transmembrane region" description="Helical" evidence="1">
    <location>
        <begin position="20"/>
        <end position="44"/>
    </location>
</feature>
<evidence type="ECO:0000313" key="3">
    <source>
        <dbReference type="Proteomes" id="UP000199309"/>
    </source>
</evidence>
<organism evidence="2 3">
    <name type="scientific">Megasphaera paucivorans</name>
    <dbReference type="NCBI Taxonomy" id="349095"/>
    <lineage>
        <taxon>Bacteria</taxon>
        <taxon>Bacillati</taxon>
        <taxon>Bacillota</taxon>
        <taxon>Negativicutes</taxon>
        <taxon>Veillonellales</taxon>
        <taxon>Veillonellaceae</taxon>
        <taxon>Megasphaera</taxon>
    </lineage>
</organism>
<keyword evidence="1" id="KW-1133">Transmembrane helix</keyword>
<dbReference type="EMBL" id="FNHQ01000009">
    <property type="protein sequence ID" value="SDM59097.1"/>
    <property type="molecule type" value="Genomic_DNA"/>
</dbReference>
<dbReference type="OrthoDB" id="1625738at2"/>
<evidence type="ECO:0008006" key="4">
    <source>
        <dbReference type="Google" id="ProtNLM"/>
    </source>
</evidence>
<dbReference type="AlphaFoldDB" id="A0A1G9UGN0"/>
<dbReference type="RefSeq" id="WP_091649253.1">
    <property type="nucleotide sequence ID" value="NZ_FNHQ01000009.1"/>
</dbReference>
<dbReference type="STRING" id="349095.SAMN05660299_01181"/>